<evidence type="ECO:0000313" key="2">
    <source>
        <dbReference type="Proteomes" id="UP000028542"/>
    </source>
</evidence>
<dbReference type="Proteomes" id="UP000028542">
    <property type="component" value="Unassembled WGS sequence"/>
</dbReference>
<keyword evidence="2" id="KW-1185">Reference proteome</keyword>
<accession>A0A084JDR1</accession>
<reference evidence="1 2" key="1">
    <citation type="submission" date="2014-07" db="EMBL/GenBank/DDBJ databases">
        <title>Draft genome of Clostridium sulfidigenes 113A isolated from sediments associated with methane hydrate from Krishna Godavari basin.</title>
        <authorList>
            <person name="Honkalas V.S."/>
            <person name="Dabir A.P."/>
            <person name="Arora P."/>
            <person name="Dhakephalkar P.K."/>
        </authorList>
    </citation>
    <scope>NUCLEOTIDE SEQUENCE [LARGE SCALE GENOMIC DNA]</scope>
    <source>
        <strain evidence="1 2">113A</strain>
    </source>
</reference>
<comment type="caution">
    <text evidence="1">The sequence shown here is derived from an EMBL/GenBank/DDBJ whole genome shotgun (WGS) entry which is preliminary data.</text>
</comment>
<gene>
    <name evidence="1" type="ORF">IO99_07615</name>
</gene>
<dbReference type="AlphaFoldDB" id="A0A084JDR1"/>
<name>A0A084JDR1_9CLOT</name>
<sequence length="237" mass="28053">MKNKWFCYIKIDEESNSVFTSGMTFKDFMSGIKETPNNILVLKGFPNEGNWGHKLGFEYILQNNMESFIEEDVYSYGDFCWVDFQCEDDLEKVSNEELAELLYLAHRVEPLRKFTFHSLQNRYAYLCHDDDYIVKVYMNDIKVYKEVIHHKILSELKGRKRSIEPVPSEILDKLYDMFKDGAAFDFENAYSNGVNIYPIKKDGYIDDIHKSLDRKRNIPGCGICLDYNPRTKKWMIY</sequence>
<evidence type="ECO:0000313" key="1">
    <source>
        <dbReference type="EMBL" id="KEZ87095.1"/>
    </source>
</evidence>
<protein>
    <submittedName>
        <fullName evidence="1">Uncharacterized protein</fullName>
    </submittedName>
</protein>
<proteinExistence type="predicted"/>
<organism evidence="1 2">
    <name type="scientific">Clostridium sulfidigenes</name>
    <dbReference type="NCBI Taxonomy" id="318464"/>
    <lineage>
        <taxon>Bacteria</taxon>
        <taxon>Bacillati</taxon>
        <taxon>Bacillota</taxon>
        <taxon>Clostridia</taxon>
        <taxon>Eubacteriales</taxon>
        <taxon>Clostridiaceae</taxon>
        <taxon>Clostridium</taxon>
    </lineage>
</organism>
<dbReference type="STRING" id="318464.IO99_07615"/>
<dbReference type="EMBL" id="JPMD01000015">
    <property type="protein sequence ID" value="KEZ87095.1"/>
    <property type="molecule type" value="Genomic_DNA"/>
</dbReference>
<dbReference type="RefSeq" id="WP_035131845.1">
    <property type="nucleotide sequence ID" value="NZ_JPMD01000015.1"/>
</dbReference>
<dbReference type="eggNOG" id="ENOG5031VZX">
    <property type="taxonomic scope" value="Bacteria"/>
</dbReference>